<feature type="domain" description="RRM" evidence="6">
    <location>
        <begin position="189"/>
        <end position="270"/>
    </location>
</feature>
<evidence type="ECO:0000256" key="5">
    <source>
        <dbReference type="SAM" id="MobiDB-lite"/>
    </source>
</evidence>
<dbReference type="PROSITE" id="PS50217">
    <property type="entry name" value="BZIP"/>
    <property type="match status" value="1"/>
</dbReference>
<keyword evidence="9" id="KW-1185">Reference proteome</keyword>
<evidence type="ECO:0000256" key="1">
    <source>
        <dbReference type="ARBA" id="ARBA00022884"/>
    </source>
</evidence>
<dbReference type="SMART" id="SM00360">
    <property type="entry name" value="RRM"/>
    <property type="match status" value="3"/>
</dbReference>
<dbReference type="FunFam" id="3.30.70.330:FF:000518">
    <property type="entry name" value="RNA-binding (RRM/RBD/RNP motifs) family protein"/>
    <property type="match status" value="1"/>
</dbReference>
<dbReference type="FunFam" id="3.30.70.330:FF:000259">
    <property type="entry name" value="RNA-binding (RRM/RBD/RNP motifs) family protein"/>
    <property type="match status" value="1"/>
</dbReference>
<dbReference type="CDD" id="cd14686">
    <property type="entry name" value="bZIP"/>
    <property type="match status" value="1"/>
</dbReference>
<dbReference type="SMART" id="SM00338">
    <property type="entry name" value="BRLZ"/>
    <property type="match status" value="1"/>
</dbReference>
<dbReference type="Gene3D" id="1.20.5.170">
    <property type="match status" value="1"/>
</dbReference>
<evidence type="ECO:0000256" key="2">
    <source>
        <dbReference type="ARBA" id="ARBA00023015"/>
    </source>
</evidence>
<dbReference type="InterPro" id="IPR000504">
    <property type="entry name" value="RRM_dom"/>
</dbReference>
<dbReference type="Proteomes" id="UP000008021">
    <property type="component" value="Chromosome 12"/>
</dbReference>
<dbReference type="Pfam" id="PF00076">
    <property type="entry name" value="RRM_1"/>
    <property type="match status" value="3"/>
</dbReference>
<feature type="region of interest" description="Disordered" evidence="5">
    <location>
        <begin position="358"/>
        <end position="378"/>
    </location>
</feature>
<accession>A0A0E0F9B4</accession>
<dbReference type="AlphaFoldDB" id="A0A0E0F9B4"/>
<protein>
    <recommendedName>
        <fullName evidence="10">RRM domain-containing protein</fullName>
    </recommendedName>
</protein>
<dbReference type="PROSITE" id="PS50102">
    <property type="entry name" value="RRM"/>
    <property type="match status" value="3"/>
</dbReference>
<dbReference type="EnsemblPlants" id="OMERI12G01070.2">
    <property type="protein sequence ID" value="OMERI12G01070.2"/>
    <property type="gene ID" value="OMERI12G01070"/>
</dbReference>
<evidence type="ECO:0000313" key="8">
    <source>
        <dbReference type="EnsemblPlants" id="OMERI12G01070.2"/>
    </source>
</evidence>
<feature type="region of interest" description="Disordered" evidence="5">
    <location>
        <begin position="438"/>
        <end position="513"/>
    </location>
</feature>
<dbReference type="InterPro" id="IPR035979">
    <property type="entry name" value="RBD_domain_sf"/>
</dbReference>
<dbReference type="GO" id="GO:0003700">
    <property type="term" value="F:DNA-binding transcription factor activity"/>
    <property type="evidence" value="ECO:0007669"/>
    <property type="project" value="InterPro"/>
</dbReference>
<feature type="domain" description="RRM" evidence="6">
    <location>
        <begin position="111"/>
        <end position="187"/>
    </location>
</feature>
<dbReference type="HOGENOM" id="CLU_390987_0_0_1"/>
<reference evidence="8" key="2">
    <citation type="submission" date="2018-05" db="EMBL/GenBank/DDBJ databases">
        <title>OmerRS3 (Oryza meridionalis Reference Sequence Version 3).</title>
        <authorList>
            <person name="Zhang J."/>
            <person name="Kudrna D."/>
            <person name="Lee S."/>
            <person name="Talag J."/>
            <person name="Welchert J."/>
            <person name="Wing R.A."/>
        </authorList>
    </citation>
    <scope>NUCLEOTIDE SEQUENCE [LARGE SCALE GENOMIC DNA]</scope>
    <source>
        <strain evidence="8">cv. OR44</strain>
    </source>
</reference>
<evidence type="ECO:0000256" key="4">
    <source>
        <dbReference type="PROSITE-ProRule" id="PRU00176"/>
    </source>
</evidence>
<evidence type="ECO:0000256" key="3">
    <source>
        <dbReference type="ARBA" id="ARBA00023163"/>
    </source>
</evidence>
<dbReference type="SUPFAM" id="SSF54928">
    <property type="entry name" value="RNA-binding domain, RBD"/>
    <property type="match status" value="2"/>
</dbReference>
<proteinExistence type="predicted"/>
<feature type="region of interest" description="Disordered" evidence="5">
    <location>
        <begin position="559"/>
        <end position="581"/>
    </location>
</feature>
<dbReference type="Gramene" id="OMERI12G01070.2">
    <property type="protein sequence ID" value="OMERI12G01070.2"/>
    <property type="gene ID" value="OMERI12G01070"/>
</dbReference>
<dbReference type="InterPro" id="IPR012677">
    <property type="entry name" value="Nucleotide-bd_a/b_plait_sf"/>
</dbReference>
<name>A0A0E0F9B4_9ORYZ</name>
<keyword evidence="3" id="KW-0804">Transcription</keyword>
<dbReference type="InterPro" id="IPR004827">
    <property type="entry name" value="bZIP"/>
</dbReference>
<evidence type="ECO:0000259" key="7">
    <source>
        <dbReference type="PROSITE" id="PS50217"/>
    </source>
</evidence>
<feature type="compositionally biased region" description="Acidic residues" evidence="5">
    <location>
        <begin position="22"/>
        <end position="81"/>
    </location>
</feature>
<evidence type="ECO:0008006" key="10">
    <source>
        <dbReference type="Google" id="ProtNLM"/>
    </source>
</evidence>
<feature type="compositionally biased region" description="Basic and acidic residues" evidence="5">
    <location>
        <begin position="90"/>
        <end position="99"/>
    </location>
</feature>
<feature type="region of interest" description="Disordered" evidence="5">
    <location>
        <begin position="1"/>
        <end position="99"/>
    </location>
</feature>
<dbReference type="GO" id="GO:0003723">
    <property type="term" value="F:RNA binding"/>
    <property type="evidence" value="ECO:0007669"/>
    <property type="project" value="UniProtKB-UniRule"/>
</dbReference>
<reference evidence="8" key="1">
    <citation type="submission" date="2015-04" db="UniProtKB">
        <authorList>
            <consortium name="EnsemblPlants"/>
        </authorList>
    </citation>
    <scope>IDENTIFICATION</scope>
</reference>
<feature type="domain" description="RRM" evidence="6">
    <location>
        <begin position="282"/>
        <end position="359"/>
    </location>
</feature>
<feature type="compositionally biased region" description="Gly residues" evidence="5">
    <location>
        <begin position="455"/>
        <end position="475"/>
    </location>
</feature>
<dbReference type="FunFam" id="3.30.70.330:FF:000627">
    <property type="entry name" value="RNA-binding (RRM/RBD/RNP motifs) family protein"/>
    <property type="match status" value="1"/>
</dbReference>
<keyword evidence="1 4" id="KW-0694">RNA-binding</keyword>
<dbReference type="CDD" id="cd00590">
    <property type="entry name" value="RRM_SF"/>
    <property type="match status" value="2"/>
</dbReference>
<evidence type="ECO:0000259" key="6">
    <source>
        <dbReference type="PROSITE" id="PS50102"/>
    </source>
</evidence>
<dbReference type="PANTHER" id="PTHR21245">
    <property type="entry name" value="HETEROGENEOUS NUCLEAR RIBONUCLEOPROTEIN"/>
    <property type="match status" value="1"/>
</dbReference>
<dbReference type="Gene3D" id="3.30.70.330">
    <property type="match status" value="3"/>
</dbReference>
<feature type="domain" description="BZIP" evidence="7">
    <location>
        <begin position="572"/>
        <end position="619"/>
    </location>
</feature>
<dbReference type="Pfam" id="PF07716">
    <property type="entry name" value="bZIP_2"/>
    <property type="match status" value="1"/>
</dbReference>
<evidence type="ECO:0000313" key="9">
    <source>
        <dbReference type="Proteomes" id="UP000008021"/>
    </source>
</evidence>
<keyword evidence="2" id="KW-0805">Transcription regulation</keyword>
<organism evidence="8">
    <name type="scientific">Oryza meridionalis</name>
    <dbReference type="NCBI Taxonomy" id="40149"/>
    <lineage>
        <taxon>Eukaryota</taxon>
        <taxon>Viridiplantae</taxon>
        <taxon>Streptophyta</taxon>
        <taxon>Embryophyta</taxon>
        <taxon>Tracheophyta</taxon>
        <taxon>Spermatophyta</taxon>
        <taxon>Magnoliopsida</taxon>
        <taxon>Liliopsida</taxon>
        <taxon>Poales</taxon>
        <taxon>Poaceae</taxon>
        <taxon>BOP clade</taxon>
        <taxon>Oryzoideae</taxon>
        <taxon>Oryzeae</taxon>
        <taxon>Oryzinae</taxon>
        <taxon>Oryza</taxon>
    </lineage>
</organism>
<sequence length="706" mass="77891">MPRRTDNAASANSVEPEKSEECLEFDDDEEEVEEEEIEYEEIEEEIEEEEEVEEDEDVVEEVEEVDEEEDEEEEEESDENEGVSKTKGVHQKDVTEKGKHAELLALPPHGSEVYVGGISSDVSSEDLKRLCEPVGEVVEVRMMRGKDDSRGYAFVNFRTKGLALKAVKELNNAKLKGKWIRVSSSQAKNKLFIGNVPHSWTDDDFRKAVEEVGPGVLKADLMKVSSANRNRGYGFVEYYNHACAEYARQEMSSPTFKLDSNAPTVSWADPKNNDSASTSQVKSVYVKNLPKNVTQAQLKRLFEHHGEIEKVVLPPSRGGHDNRYGFVHFKDRSMAMRALQNTERYELDGQVLDCSLAKPPAADKKDDRVPLPSSNGAPLLPSYPPLGYGIMSVPGAYGAVPASTTQPMLYAPRAPPGAAMVPMMLPDGRLVYVVQQPGGQLPLASPPPQQAGHRSGSGGRHGGSGGRYGRGGGSSGSSRPGAKRQRGDDNSSSRHKGRRRPEIVLSSQMMFPNPEIPTSLDDFLPSIRTTCTHTHTCNPPGPSAAPHTHTCYHTHTRVFSSDDDSCGGDKAKPKKGRKPLGNREAVRKYRQKKKAHTAHLEEEVKRLRAINQQLVKRLQGQAAFEAEVARLRTSLVDVRSRINGALGSYPLQAQCGVDNVLGCDGMAQCFAGKPELGHKSASQLEMPDEQHKPVLKLFKYNKNKFL</sequence>
<dbReference type="InterPro" id="IPR046347">
    <property type="entry name" value="bZIP_sf"/>
</dbReference>
<dbReference type="SUPFAM" id="SSF57959">
    <property type="entry name" value="Leucine zipper domain"/>
    <property type="match status" value="1"/>
</dbReference>